<reference evidence="2 3" key="1">
    <citation type="submission" date="2016-07" db="EMBL/GenBank/DDBJ databases">
        <title>Genome analysis of Sphingobacterium siyangense T12B17.</title>
        <authorList>
            <person name="Xu D."/>
            <person name="Su Y."/>
            <person name="Zheng S."/>
        </authorList>
    </citation>
    <scope>NUCLEOTIDE SEQUENCE [LARGE SCALE GENOMIC DNA]</scope>
    <source>
        <strain evidence="2 3">T12B17</strain>
    </source>
</reference>
<keyword evidence="1" id="KW-0732">Signal</keyword>
<name>A0A420GA16_9SPHI</name>
<comment type="caution">
    <text evidence="2">The sequence shown here is derived from an EMBL/GenBank/DDBJ whole genome shotgun (WGS) entry which is preliminary data.</text>
</comment>
<evidence type="ECO:0000313" key="2">
    <source>
        <dbReference type="EMBL" id="RKF42042.1"/>
    </source>
</evidence>
<evidence type="ECO:0000256" key="1">
    <source>
        <dbReference type="SAM" id="SignalP"/>
    </source>
</evidence>
<evidence type="ECO:0000313" key="3">
    <source>
        <dbReference type="Proteomes" id="UP000286402"/>
    </source>
</evidence>
<sequence length="129" mass="14153">MKKKYFFTMILLCMFFSVMAQENKKVNAGCGMASTYAEMAFMSFKKAYQAGSLDDAKVLLKDAVGKAKEASAYSIIPDCNCANAKNYALNAVIFGNKALKAADLDNLKKWAKKAMDMSLDVMTAIPNCK</sequence>
<dbReference type="AlphaFoldDB" id="A0A420GA16"/>
<gene>
    <name evidence="2" type="ORF">BCY89_00615</name>
</gene>
<dbReference type="EMBL" id="MCAQ01000001">
    <property type="protein sequence ID" value="RKF42042.1"/>
    <property type="molecule type" value="Genomic_DNA"/>
</dbReference>
<organism evidence="2 3">
    <name type="scientific">Sphingobacterium siyangense</name>
    <dbReference type="NCBI Taxonomy" id="459529"/>
    <lineage>
        <taxon>Bacteria</taxon>
        <taxon>Pseudomonadati</taxon>
        <taxon>Bacteroidota</taxon>
        <taxon>Sphingobacteriia</taxon>
        <taxon>Sphingobacteriales</taxon>
        <taxon>Sphingobacteriaceae</taxon>
        <taxon>Sphingobacterium</taxon>
    </lineage>
</organism>
<dbReference type="Proteomes" id="UP000286402">
    <property type="component" value="Unassembled WGS sequence"/>
</dbReference>
<feature type="signal peptide" evidence="1">
    <location>
        <begin position="1"/>
        <end position="20"/>
    </location>
</feature>
<dbReference type="RefSeq" id="WP_236582798.1">
    <property type="nucleotide sequence ID" value="NZ_DAIRPU010000002.1"/>
</dbReference>
<accession>A0A420GA16</accession>
<keyword evidence="3" id="KW-1185">Reference proteome</keyword>
<proteinExistence type="predicted"/>
<feature type="chain" id="PRO_5019302543" evidence="1">
    <location>
        <begin position="21"/>
        <end position="129"/>
    </location>
</feature>
<protein>
    <submittedName>
        <fullName evidence="2">Uncharacterized protein</fullName>
    </submittedName>
</protein>